<dbReference type="InterPro" id="IPR050833">
    <property type="entry name" value="Poly_Biosynth_Transport"/>
</dbReference>
<feature type="transmembrane region" description="Helical" evidence="6">
    <location>
        <begin position="168"/>
        <end position="189"/>
    </location>
</feature>
<accession>A0A9Q3V7V5</accession>
<feature type="transmembrane region" description="Helical" evidence="6">
    <location>
        <begin position="249"/>
        <end position="273"/>
    </location>
</feature>
<evidence type="ECO:0000256" key="3">
    <source>
        <dbReference type="ARBA" id="ARBA00022692"/>
    </source>
</evidence>
<feature type="transmembrane region" description="Helical" evidence="6">
    <location>
        <begin position="12"/>
        <end position="33"/>
    </location>
</feature>
<dbReference type="PANTHER" id="PTHR30250">
    <property type="entry name" value="PST FAMILY PREDICTED COLANIC ACID TRANSPORTER"/>
    <property type="match status" value="1"/>
</dbReference>
<dbReference type="GO" id="GO:0005886">
    <property type="term" value="C:plasma membrane"/>
    <property type="evidence" value="ECO:0007669"/>
    <property type="project" value="UniProtKB-SubCell"/>
</dbReference>
<evidence type="ECO:0000256" key="1">
    <source>
        <dbReference type="ARBA" id="ARBA00004651"/>
    </source>
</evidence>
<feature type="transmembrane region" description="Helical" evidence="6">
    <location>
        <begin position="442"/>
        <end position="462"/>
    </location>
</feature>
<reference evidence="7" key="1">
    <citation type="submission" date="2020-02" db="EMBL/GenBank/DDBJ databases">
        <authorList>
            <person name="Fillo S."/>
            <person name="Giordani F."/>
            <person name="Tonon E."/>
            <person name="Drigo I."/>
            <person name="Anselmo A."/>
            <person name="Fortunato A."/>
            <person name="Bano L."/>
            <person name="Lista F."/>
        </authorList>
    </citation>
    <scope>NUCLEOTIDE SEQUENCE</scope>
    <source>
        <strain evidence="7">IZSVe-TV_9877_3_12</strain>
    </source>
</reference>
<reference evidence="7" key="2">
    <citation type="journal article" date="2021" name="Microorganisms">
        <title>Extensive Genome Exploration of Clostridium botulinum Group III Field Strains.</title>
        <authorList>
            <person name="Fillo S."/>
            <person name="Giordani F."/>
            <person name="Tonon E."/>
            <person name="Drigo I."/>
            <person name="Anselmo A."/>
            <person name="Fortunato A."/>
            <person name="Lista F."/>
            <person name="Bano L."/>
        </authorList>
    </citation>
    <scope>NUCLEOTIDE SEQUENCE</scope>
    <source>
        <strain evidence="7">IZSVe-TV_9877_3_12</strain>
    </source>
</reference>
<evidence type="ECO:0000313" key="7">
    <source>
        <dbReference type="EMBL" id="MCD3193995.1"/>
    </source>
</evidence>
<comment type="subcellular location">
    <subcellularLocation>
        <location evidence="1">Cell membrane</location>
        <topology evidence="1">Multi-pass membrane protein</topology>
    </subcellularLocation>
</comment>
<feature type="transmembrane region" description="Helical" evidence="6">
    <location>
        <begin position="210"/>
        <end position="237"/>
    </location>
</feature>
<sequence length="472" mass="53855">MSKINKIAKNLLSVGLSSLVAQLLTFLMIAYYARILSIEGFGRINLAQSIITYFTMITLFGFQTLGTREISKNKNNKEELLGNIIITRLIVALICFLMVIAIAFATNKGVIFRNILIVYGLTLFPLAFNIDWFYSGIQQMQHNAIYNVLKSGIPFLLIFILFRSEKNIIFIPIFTLCGLLFASIYHIIVLKRKTLLKISLKINKKQIAKYVKFSIPFLVSGLLSMINCNVDSLIIGFTRSEYELGIYSSAYKIIFFLTNLIAVIFTPFFPLLISYYHEKDINNLEKVVKNLCKIVILIGVPVLIGGIILSKEIIILLFGQKYVKAYVPFIILLIYILVLFMRENYGYSLNAWNKENKYLKSVIISALTNLILNLIFIPIYGIIAASITTLVSEVLNFFIMRKYSIKIVKTNYITNFIKVIIPVVLMAIVVLALKYFNINVMINIVLAIIVYFIAIIITRYVTIDELKGFIKK</sequence>
<feature type="transmembrane region" description="Helical" evidence="6">
    <location>
        <begin position="294"/>
        <end position="319"/>
    </location>
</feature>
<protein>
    <submittedName>
        <fullName evidence="7">Flippase</fullName>
    </submittedName>
</protein>
<gene>
    <name evidence="7" type="ORF">G8S53_01680</name>
</gene>
<dbReference type="RefSeq" id="WP_198091030.1">
    <property type="nucleotide sequence ID" value="NZ_JAAMYB010000001.1"/>
</dbReference>
<evidence type="ECO:0000256" key="5">
    <source>
        <dbReference type="ARBA" id="ARBA00023136"/>
    </source>
</evidence>
<feature type="transmembrane region" description="Helical" evidence="6">
    <location>
        <begin position="85"/>
        <end position="105"/>
    </location>
</feature>
<feature type="transmembrane region" description="Helical" evidence="6">
    <location>
        <begin position="144"/>
        <end position="162"/>
    </location>
</feature>
<evidence type="ECO:0000256" key="4">
    <source>
        <dbReference type="ARBA" id="ARBA00022989"/>
    </source>
</evidence>
<keyword evidence="3 6" id="KW-0812">Transmembrane</keyword>
<organism evidence="7 8">
    <name type="scientific">Clostridium botulinum C</name>
    <dbReference type="NCBI Taxonomy" id="36828"/>
    <lineage>
        <taxon>Bacteria</taxon>
        <taxon>Bacillati</taxon>
        <taxon>Bacillota</taxon>
        <taxon>Clostridia</taxon>
        <taxon>Eubacteriales</taxon>
        <taxon>Clostridiaceae</taxon>
        <taxon>Clostridium</taxon>
    </lineage>
</organism>
<dbReference type="InterPro" id="IPR002797">
    <property type="entry name" value="Polysacc_synth"/>
</dbReference>
<comment type="caution">
    <text evidence="7">The sequence shown here is derived from an EMBL/GenBank/DDBJ whole genome shotgun (WGS) entry which is preliminary data.</text>
</comment>
<keyword evidence="4 6" id="KW-1133">Transmembrane helix</keyword>
<feature type="transmembrane region" description="Helical" evidence="6">
    <location>
        <begin position="111"/>
        <end position="132"/>
    </location>
</feature>
<proteinExistence type="predicted"/>
<name>A0A9Q3V7V5_CLOBO</name>
<feature type="transmembrane region" description="Helical" evidence="6">
    <location>
        <begin position="45"/>
        <end position="65"/>
    </location>
</feature>
<feature type="transmembrane region" description="Helical" evidence="6">
    <location>
        <begin position="412"/>
        <end position="436"/>
    </location>
</feature>
<keyword evidence="2" id="KW-1003">Cell membrane</keyword>
<dbReference type="CDD" id="cd13128">
    <property type="entry name" value="MATE_Wzx_like"/>
    <property type="match status" value="1"/>
</dbReference>
<dbReference type="PANTHER" id="PTHR30250:SF11">
    <property type="entry name" value="O-ANTIGEN TRANSPORTER-RELATED"/>
    <property type="match status" value="1"/>
</dbReference>
<evidence type="ECO:0000256" key="2">
    <source>
        <dbReference type="ARBA" id="ARBA00022475"/>
    </source>
</evidence>
<keyword evidence="5 6" id="KW-0472">Membrane</keyword>
<dbReference type="AlphaFoldDB" id="A0A9Q3V7V5"/>
<evidence type="ECO:0000313" key="8">
    <source>
        <dbReference type="Proteomes" id="UP000813637"/>
    </source>
</evidence>
<dbReference type="Proteomes" id="UP000813637">
    <property type="component" value="Unassembled WGS sequence"/>
</dbReference>
<dbReference type="EMBL" id="JAAMYB010000001">
    <property type="protein sequence ID" value="MCD3193995.1"/>
    <property type="molecule type" value="Genomic_DNA"/>
</dbReference>
<evidence type="ECO:0000256" key="6">
    <source>
        <dbReference type="SAM" id="Phobius"/>
    </source>
</evidence>
<feature type="transmembrane region" description="Helical" evidence="6">
    <location>
        <begin position="325"/>
        <end position="345"/>
    </location>
</feature>
<dbReference type="Pfam" id="PF01943">
    <property type="entry name" value="Polysacc_synt"/>
    <property type="match status" value="1"/>
</dbReference>